<dbReference type="InterPro" id="IPR036047">
    <property type="entry name" value="F-box-like_dom_sf"/>
</dbReference>
<comment type="caution">
    <text evidence="2">The sequence shown here is derived from an EMBL/GenBank/DDBJ whole genome shotgun (WGS) entry which is preliminary data.</text>
</comment>
<dbReference type="Proteomes" id="UP001558713">
    <property type="component" value="Unassembled WGS sequence"/>
</dbReference>
<dbReference type="PANTHER" id="PTHR31672">
    <property type="entry name" value="BNACNNG10540D PROTEIN"/>
    <property type="match status" value="1"/>
</dbReference>
<dbReference type="AlphaFoldDB" id="A0ABD0Z191"/>
<dbReference type="Gene3D" id="1.20.1280.50">
    <property type="match status" value="1"/>
</dbReference>
<sequence length="389" mass="46023">MMSKNKKLKAKLKTEEEDLMAILRVKLPWELEEEILSRLPPQSLVRFRSLCKKWNSLFTDKSFLNNHFPRSRPQFIFLTNSKIYSIDIINHNSNNPTIKLHELPSSDIPNRDTLMNYTTITTCDDLLFYSCWCRESKTALWNPWLRQVRWIEFENKQLYVFGLGYDNRRPEKVYKILCYFVCHSKIWRDEDQRVAIYESASHTLRFIDKPKEYWPITEIANKSNVSLNGNIYWFACNFETHEFFIRIFDFSRESFEPFCLLPCQKNHDMDELILAVYKGDRFSLLKQSCVTREIGICVTKNRIGVDGEGVVWIKFMNLSTTNLPQLFNKVYRISYFIYEKTLFMCCGSNESGVACIYIVRADLCKRIQIDSGMHKCCHCVYTPNLISVT</sequence>
<evidence type="ECO:0000313" key="2">
    <source>
        <dbReference type="EMBL" id="KAL1188477.1"/>
    </source>
</evidence>
<dbReference type="InterPro" id="IPR001810">
    <property type="entry name" value="F-box_dom"/>
</dbReference>
<proteinExistence type="predicted"/>
<dbReference type="Pfam" id="PF00646">
    <property type="entry name" value="F-box"/>
    <property type="match status" value="1"/>
</dbReference>
<dbReference type="InterPro" id="IPR017451">
    <property type="entry name" value="F-box-assoc_interact_dom"/>
</dbReference>
<protein>
    <submittedName>
        <fullName evidence="2">Protein SUPPRESSOR OF NIM1 1</fullName>
    </submittedName>
</protein>
<evidence type="ECO:0000259" key="1">
    <source>
        <dbReference type="PROSITE" id="PS50181"/>
    </source>
</evidence>
<dbReference type="CDD" id="cd22157">
    <property type="entry name" value="F-box_AtFBW1-like"/>
    <property type="match status" value="1"/>
</dbReference>
<dbReference type="SUPFAM" id="SSF81383">
    <property type="entry name" value="F-box domain"/>
    <property type="match status" value="1"/>
</dbReference>
<name>A0ABD0Z191_CARAN</name>
<dbReference type="Pfam" id="PF07734">
    <property type="entry name" value="FBA_1"/>
    <property type="match status" value="1"/>
</dbReference>
<dbReference type="InterPro" id="IPR050796">
    <property type="entry name" value="SCF_F-box_component"/>
</dbReference>
<organism evidence="2 3">
    <name type="scientific">Cardamine amara subsp. amara</name>
    <dbReference type="NCBI Taxonomy" id="228776"/>
    <lineage>
        <taxon>Eukaryota</taxon>
        <taxon>Viridiplantae</taxon>
        <taxon>Streptophyta</taxon>
        <taxon>Embryophyta</taxon>
        <taxon>Tracheophyta</taxon>
        <taxon>Spermatophyta</taxon>
        <taxon>Magnoliopsida</taxon>
        <taxon>eudicotyledons</taxon>
        <taxon>Gunneridae</taxon>
        <taxon>Pentapetalae</taxon>
        <taxon>rosids</taxon>
        <taxon>malvids</taxon>
        <taxon>Brassicales</taxon>
        <taxon>Brassicaceae</taxon>
        <taxon>Cardamineae</taxon>
        <taxon>Cardamine</taxon>
    </lineage>
</organism>
<dbReference type="PANTHER" id="PTHR31672:SF13">
    <property type="entry name" value="F-BOX PROTEIN CPR30-LIKE"/>
    <property type="match status" value="1"/>
</dbReference>
<evidence type="ECO:0000313" key="3">
    <source>
        <dbReference type="Proteomes" id="UP001558713"/>
    </source>
</evidence>
<gene>
    <name evidence="2" type="ORF">V5N11_005908</name>
</gene>
<dbReference type="PROSITE" id="PS50181">
    <property type="entry name" value="FBOX"/>
    <property type="match status" value="1"/>
</dbReference>
<feature type="domain" description="F-box" evidence="1">
    <location>
        <begin position="21"/>
        <end position="71"/>
    </location>
</feature>
<dbReference type="SMART" id="SM00256">
    <property type="entry name" value="FBOX"/>
    <property type="match status" value="1"/>
</dbReference>
<reference evidence="2 3" key="1">
    <citation type="submission" date="2024-04" db="EMBL/GenBank/DDBJ databases">
        <title>Genome assembly C_amara_ONT_v2.</title>
        <authorList>
            <person name="Yant L."/>
            <person name="Moore C."/>
            <person name="Slenker M."/>
        </authorList>
    </citation>
    <scope>NUCLEOTIDE SEQUENCE [LARGE SCALE GENOMIC DNA]</scope>
    <source>
        <tissue evidence="2">Leaf</tissue>
    </source>
</reference>
<dbReference type="NCBIfam" id="TIGR01640">
    <property type="entry name" value="F_box_assoc_1"/>
    <property type="match status" value="1"/>
</dbReference>
<keyword evidence="3" id="KW-1185">Reference proteome</keyword>
<dbReference type="EMBL" id="JBANAX010000922">
    <property type="protein sequence ID" value="KAL1188477.1"/>
    <property type="molecule type" value="Genomic_DNA"/>
</dbReference>
<accession>A0ABD0Z191</accession>
<dbReference type="InterPro" id="IPR006527">
    <property type="entry name" value="F-box-assoc_dom_typ1"/>
</dbReference>